<evidence type="ECO:0000313" key="1">
    <source>
        <dbReference type="EMBL" id="ODV63801.1"/>
    </source>
</evidence>
<name>A0A1D2VQB9_9ASCO</name>
<evidence type="ECO:0000313" key="2">
    <source>
        <dbReference type="Proteomes" id="UP000095038"/>
    </source>
</evidence>
<organism evidence="1 2">
    <name type="scientific">Ascoidea rubescens DSM 1968</name>
    <dbReference type="NCBI Taxonomy" id="1344418"/>
    <lineage>
        <taxon>Eukaryota</taxon>
        <taxon>Fungi</taxon>
        <taxon>Dikarya</taxon>
        <taxon>Ascomycota</taxon>
        <taxon>Saccharomycotina</taxon>
        <taxon>Saccharomycetes</taxon>
        <taxon>Ascoideaceae</taxon>
        <taxon>Ascoidea</taxon>
    </lineage>
</organism>
<reference evidence="2" key="1">
    <citation type="submission" date="2016-05" db="EMBL/GenBank/DDBJ databases">
        <title>Comparative genomics of biotechnologically important yeasts.</title>
        <authorList>
            <consortium name="DOE Joint Genome Institute"/>
            <person name="Riley R."/>
            <person name="Haridas S."/>
            <person name="Wolfe K.H."/>
            <person name="Lopes M.R."/>
            <person name="Hittinger C.T."/>
            <person name="Goker M."/>
            <person name="Salamov A."/>
            <person name="Wisecaver J."/>
            <person name="Long T.M."/>
            <person name="Aerts A.L."/>
            <person name="Barry K."/>
            <person name="Choi C."/>
            <person name="Clum A."/>
            <person name="Coughlan A.Y."/>
            <person name="Deshpande S."/>
            <person name="Douglass A.P."/>
            <person name="Hanson S.J."/>
            <person name="Klenk H.-P."/>
            <person name="Labutti K."/>
            <person name="Lapidus A."/>
            <person name="Lindquist E."/>
            <person name="Lipzen A."/>
            <person name="Meier-Kolthoff J.P."/>
            <person name="Ohm R.A."/>
            <person name="Otillar R.P."/>
            <person name="Pangilinan J."/>
            <person name="Peng Y."/>
            <person name="Rokas A."/>
            <person name="Rosa C.A."/>
            <person name="Scheuner C."/>
            <person name="Sibirny A.A."/>
            <person name="Slot J.C."/>
            <person name="Stielow J.B."/>
            <person name="Sun H."/>
            <person name="Kurtzman C.P."/>
            <person name="Blackwell M."/>
            <person name="Grigoriev I.V."/>
            <person name="Jeffries T.W."/>
        </authorList>
    </citation>
    <scope>NUCLEOTIDE SEQUENCE [LARGE SCALE GENOMIC DNA]</scope>
    <source>
        <strain evidence="2">DSM 1968</strain>
    </source>
</reference>
<dbReference type="RefSeq" id="XP_020050108.1">
    <property type="nucleotide sequence ID" value="XM_020191440.1"/>
</dbReference>
<dbReference type="GeneID" id="30965076"/>
<accession>A0A1D2VQB9</accession>
<dbReference type="InParanoid" id="A0A1D2VQB9"/>
<protein>
    <submittedName>
        <fullName evidence="1">Uncharacterized protein</fullName>
    </submittedName>
</protein>
<dbReference type="Proteomes" id="UP000095038">
    <property type="component" value="Unassembled WGS sequence"/>
</dbReference>
<gene>
    <name evidence="1" type="ORF">ASCRUDRAFT_67865</name>
</gene>
<dbReference type="EMBL" id="KV454475">
    <property type="protein sequence ID" value="ODV63801.1"/>
    <property type="molecule type" value="Genomic_DNA"/>
</dbReference>
<sequence>MAHLTIASDAANEKLAPVAKDKVEAAINKLFNKLDTSDDLFARTFIDLLLDTLKEYAIQYKFFINLNAILNSADTKNINVNIKNSFGSLWDKAKDGYYNFK</sequence>
<keyword evidence="2" id="KW-1185">Reference proteome</keyword>
<proteinExistence type="predicted"/>
<dbReference type="FunCoup" id="A0A1D2VQB9">
    <property type="interactions" value="31"/>
</dbReference>
<dbReference type="AlphaFoldDB" id="A0A1D2VQB9"/>